<evidence type="ECO:0000313" key="2">
    <source>
        <dbReference type="EMBL" id="KAK4538404.1"/>
    </source>
</evidence>
<dbReference type="Proteomes" id="UP001301350">
    <property type="component" value="Unassembled WGS sequence"/>
</dbReference>
<feature type="coiled-coil region" evidence="1">
    <location>
        <begin position="254"/>
        <end position="295"/>
    </location>
</feature>
<proteinExistence type="predicted"/>
<dbReference type="AlphaFoldDB" id="A0AAV9J1H9"/>
<keyword evidence="1" id="KW-0175">Coiled coil</keyword>
<organism evidence="2 3">
    <name type="scientific">Cyanidium caldarium</name>
    <name type="common">Red alga</name>
    <dbReference type="NCBI Taxonomy" id="2771"/>
    <lineage>
        <taxon>Eukaryota</taxon>
        <taxon>Rhodophyta</taxon>
        <taxon>Bangiophyceae</taxon>
        <taxon>Cyanidiales</taxon>
        <taxon>Cyanidiaceae</taxon>
        <taxon>Cyanidium</taxon>
    </lineage>
</organism>
<feature type="coiled-coil region" evidence="1">
    <location>
        <begin position="198"/>
        <end position="225"/>
    </location>
</feature>
<evidence type="ECO:0000313" key="3">
    <source>
        <dbReference type="Proteomes" id="UP001301350"/>
    </source>
</evidence>
<name>A0AAV9J1H9_CYACA</name>
<protein>
    <submittedName>
        <fullName evidence="2">Uncharacterized protein</fullName>
    </submittedName>
</protein>
<reference evidence="2 3" key="1">
    <citation type="submission" date="2022-07" db="EMBL/GenBank/DDBJ databases">
        <title>Genome-wide signatures of adaptation to extreme environments.</title>
        <authorList>
            <person name="Cho C.H."/>
            <person name="Yoon H.S."/>
        </authorList>
    </citation>
    <scope>NUCLEOTIDE SEQUENCE [LARGE SCALE GENOMIC DNA]</scope>
    <source>
        <strain evidence="2 3">DBV 063 E5</strain>
    </source>
</reference>
<keyword evidence="3" id="KW-1185">Reference proteome</keyword>
<gene>
    <name evidence="2" type="ORF">CDCA_CDCA17G4429</name>
</gene>
<comment type="caution">
    <text evidence="2">The sequence shown here is derived from an EMBL/GenBank/DDBJ whole genome shotgun (WGS) entry which is preliminary data.</text>
</comment>
<feature type="coiled-coil region" evidence="1">
    <location>
        <begin position="124"/>
        <end position="168"/>
    </location>
</feature>
<accession>A0AAV9J1H9</accession>
<evidence type="ECO:0000256" key="1">
    <source>
        <dbReference type="SAM" id="Coils"/>
    </source>
</evidence>
<dbReference type="EMBL" id="JANCYW010000017">
    <property type="protein sequence ID" value="KAK4538404.1"/>
    <property type="molecule type" value="Genomic_DNA"/>
</dbReference>
<sequence>MTYRSPPPRYRGSPARHFDKENLFRSPNHLNKMNQSIQTPFKELANSPSKLEDQAYMRKRIEEETYKAKQLKMLNSTLILRLKETTAEWEASKRLCSEAEARIIELRHKTEALEACLHDKDVDLVSVSKELARQQKANEELRQHAHELDELRIEVLALRESKHKLLADMEGLQYEKDHEVQHWRALAEQARTADSDEMVQLRQKVSSLRAEQEEVRRELQLVTEKKDAIAQTLDRVFAETRTYRNACQTKDQQYASVCAENTELKRKREELLRDIDALKRQIEALTQELDDTHQRSTLLYKLKSLLSGLLSLFGGSA</sequence>